<evidence type="ECO:0000313" key="1">
    <source>
        <dbReference type="EMBL" id="OAG28241.1"/>
    </source>
</evidence>
<dbReference type="EMBL" id="LSFI01000008">
    <property type="protein sequence ID" value="OAG28241.1"/>
    <property type="molecule type" value="Genomic_DNA"/>
</dbReference>
<evidence type="ECO:0000313" key="2">
    <source>
        <dbReference type="Proteomes" id="UP000076964"/>
    </source>
</evidence>
<accession>A0A177E9Q3</accession>
<dbReference type="AlphaFoldDB" id="A0A177E9Q3"/>
<dbReference type="STRING" id="1795632.TH606_02495"/>
<sequence length="111" mass="13226">MEKFLSPLVFTHFCPKIHGSMARIAIEKALNWSLSQCKELKEGECIDLLCKKKNRIVRVIKTKEGFQLEERGFFNEDHQARNLKELKKILERLIAREFPRSHLLWAFKRRS</sequence>
<reference evidence="1 2" key="1">
    <citation type="submission" date="2016-02" db="EMBL/GenBank/DDBJ databases">
        <title>Draft genome sequence of Thermodesulfatator sp. S606.</title>
        <authorList>
            <person name="Lai Q."/>
            <person name="Cao J."/>
            <person name="Dupont S."/>
            <person name="Shao Z."/>
            <person name="Jebbar M."/>
            <person name="Alain K."/>
        </authorList>
    </citation>
    <scope>NUCLEOTIDE SEQUENCE [LARGE SCALE GENOMIC DNA]</scope>
    <source>
        <strain evidence="1 2">S606</strain>
    </source>
</reference>
<protein>
    <submittedName>
        <fullName evidence="1">Uncharacterized protein</fullName>
    </submittedName>
</protein>
<keyword evidence="2" id="KW-1185">Reference proteome</keyword>
<dbReference type="Proteomes" id="UP000076964">
    <property type="component" value="Unassembled WGS sequence"/>
</dbReference>
<proteinExistence type="predicted"/>
<gene>
    <name evidence="1" type="ORF">TH606_02495</name>
</gene>
<name>A0A177E9Q3_9BACT</name>
<comment type="caution">
    <text evidence="1">The sequence shown here is derived from an EMBL/GenBank/DDBJ whole genome shotgun (WGS) entry which is preliminary data.</text>
</comment>
<organism evidence="1 2">
    <name type="scientific">Thermodesulfatator autotrophicus</name>
    <dbReference type="NCBI Taxonomy" id="1795632"/>
    <lineage>
        <taxon>Bacteria</taxon>
        <taxon>Pseudomonadati</taxon>
        <taxon>Thermodesulfobacteriota</taxon>
        <taxon>Thermodesulfobacteria</taxon>
        <taxon>Thermodesulfobacteriales</taxon>
        <taxon>Thermodesulfatatoraceae</taxon>
        <taxon>Thermodesulfatator</taxon>
    </lineage>
</organism>